<proteinExistence type="predicted"/>
<dbReference type="AlphaFoldDB" id="A0AAW1B0U3"/>
<evidence type="ECO:0008006" key="3">
    <source>
        <dbReference type="Google" id="ProtNLM"/>
    </source>
</evidence>
<protein>
    <recommendedName>
        <fullName evidence="3">Retrotransposon gag domain-containing protein</fullName>
    </recommendedName>
</protein>
<keyword evidence="2" id="KW-1185">Reference proteome</keyword>
<name>A0AAW1B0U3_CROAD</name>
<gene>
    <name evidence="1" type="ORF">NXF25_019030</name>
</gene>
<dbReference type="Proteomes" id="UP001474421">
    <property type="component" value="Unassembled WGS sequence"/>
</dbReference>
<dbReference type="EMBL" id="JAOTOJ010000009">
    <property type="protein sequence ID" value="KAK9395669.1"/>
    <property type="molecule type" value="Genomic_DNA"/>
</dbReference>
<sequence>MMRQPQSSMMWMPSCKSYMIGLKIFLAKARKANVKVRTIKQGKRPVAEYIQEFCNLVARVRGWLEHMLVYQF</sequence>
<organism evidence="1 2">
    <name type="scientific">Crotalus adamanteus</name>
    <name type="common">Eastern diamondback rattlesnake</name>
    <dbReference type="NCBI Taxonomy" id="8729"/>
    <lineage>
        <taxon>Eukaryota</taxon>
        <taxon>Metazoa</taxon>
        <taxon>Chordata</taxon>
        <taxon>Craniata</taxon>
        <taxon>Vertebrata</taxon>
        <taxon>Euteleostomi</taxon>
        <taxon>Lepidosauria</taxon>
        <taxon>Squamata</taxon>
        <taxon>Bifurcata</taxon>
        <taxon>Unidentata</taxon>
        <taxon>Episquamata</taxon>
        <taxon>Toxicofera</taxon>
        <taxon>Serpentes</taxon>
        <taxon>Colubroidea</taxon>
        <taxon>Viperidae</taxon>
        <taxon>Crotalinae</taxon>
        <taxon>Crotalus</taxon>
    </lineage>
</organism>
<evidence type="ECO:0000313" key="1">
    <source>
        <dbReference type="EMBL" id="KAK9395669.1"/>
    </source>
</evidence>
<reference evidence="1 2" key="1">
    <citation type="journal article" date="2024" name="Proc. Natl. Acad. Sci. U.S.A.">
        <title>The genetic regulatory architecture and epigenomic basis for age-related changes in rattlesnake venom.</title>
        <authorList>
            <person name="Hogan M.P."/>
            <person name="Holding M.L."/>
            <person name="Nystrom G.S."/>
            <person name="Colston T.J."/>
            <person name="Bartlett D.A."/>
            <person name="Mason A.J."/>
            <person name="Ellsworth S.A."/>
            <person name="Rautsaw R.M."/>
            <person name="Lawrence K.C."/>
            <person name="Strickland J.L."/>
            <person name="He B."/>
            <person name="Fraser P."/>
            <person name="Margres M.J."/>
            <person name="Gilbert D.M."/>
            <person name="Gibbs H.L."/>
            <person name="Parkinson C.L."/>
            <person name="Rokyta D.R."/>
        </authorList>
    </citation>
    <scope>NUCLEOTIDE SEQUENCE [LARGE SCALE GENOMIC DNA]</scope>
    <source>
        <strain evidence="1">DRR0105</strain>
    </source>
</reference>
<comment type="caution">
    <text evidence="1">The sequence shown here is derived from an EMBL/GenBank/DDBJ whole genome shotgun (WGS) entry which is preliminary data.</text>
</comment>
<evidence type="ECO:0000313" key="2">
    <source>
        <dbReference type="Proteomes" id="UP001474421"/>
    </source>
</evidence>
<accession>A0AAW1B0U3</accession>